<gene>
    <name evidence="2" type="ORF">BDK51DRAFT_26050</name>
</gene>
<dbReference type="SUPFAM" id="SSF48371">
    <property type="entry name" value="ARM repeat"/>
    <property type="match status" value="1"/>
</dbReference>
<dbReference type="OrthoDB" id="422637at2759"/>
<reference evidence="3" key="1">
    <citation type="journal article" date="2018" name="Nat. Microbiol.">
        <title>Leveraging single-cell genomics to expand the fungal tree of life.</title>
        <authorList>
            <person name="Ahrendt S.R."/>
            <person name="Quandt C.A."/>
            <person name="Ciobanu D."/>
            <person name="Clum A."/>
            <person name="Salamov A."/>
            <person name="Andreopoulos B."/>
            <person name="Cheng J.F."/>
            <person name="Woyke T."/>
            <person name="Pelin A."/>
            <person name="Henrissat B."/>
            <person name="Reynolds N.K."/>
            <person name="Benny G.L."/>
            <person name="Smith M.E."/>
            <person name="James T.Y."/>
            <person name="Grigoriev I.V."/>
        </authorList>
    </citation>
    <scope>NUCLEOTIDE SEQUENCE [LARGE SCALE GENOMIC DNA]</scope>
</reference>
<sequence length="291" mass="31110">MAPSVFDSLAAELLAPQGLLHPGQPPQRSALEILAQMAAAEGCTPQIATQVMVHGFKWWKQPPASKLFVQLLFHIFSKDKVERRLGETPRVAEDCIRFLLTAFAADNAAAGGPEPVDVLRTMGTMLFENGAACQKLHSTLLATLLPLTSPAVSIDADIRRMAINCLGNVCVGTGTKSPQLQKDAFAALLSNLDGDISDEGVSKVLSSAFRGLQLLINENKSLAVDSVAVLVNHLQRCALTHPDSSAKRGPASPARDTRPSPRKGTLFTSDSELSEGELKGSKFRYISPSGR</sequence>
<evidence type="ECO:0000313" key="2">
    <source>
        <dbReference type="EMBL" id="RKO87799.1"/>
    </source>
</evidence>
<evidence type="ECO:0008006" key="4">
    <source>
        <dbReference type="Google" id="ProtNLM"/>
    </source>
</evidence>
<dbReference type="AlphaFoldDB" id="A0A4P9W5U6"/>
<dbReference type="EMBL" id="KZ997153">
    <property type="protein sequence ID" value="RKO87799.1"/>
    <property type="molecule type" value="Genomic_DNA"/>
</dbReference>
<name>A0A4P9W5U6_9FUNG</name>
<protein>
    <recommendedName>
        <fullName evidence="4">Armadillo-type protein</fullName>
    </recommendedName>
</protein>
<proteinExistence type="predicted"/>
<evidence type="ECO:0000256" key="1">
    <source>
        <dbReference type="SAM" id="MobiDB-lite"/>
    </source>
</evidence>
<dbReference type="Proteomes" id="UP000269721">
    <property type="component" value="Unassembled WGS sequence"/>
</dbReference>
<accession>A0A4P9W5U6</accession>
<keyword evidence="3" id="KW-1185">Reference proteome</keyword>
<dbReference type="InterPro" id="IPR016024">
    <property type="entry name" value="ARM-type_fold"/>
</dbReference>
<evidence type="ECO:0000313" key="3">
    <source>
        <dbReference type="Proteomes" id="UP000269721"/>
    </source>
</evidence>
<feature type="region of interest" description="Disordered" evidence="1">
    <location>
        <begin position="241"/>
        <end position="275"/>
    </location>
</feature>
<organism evidence="2 3">
    <name type="scientific">Blyttiomyces helicus</name>
    <dbReference type="NCBI Taxonomy" id="388810"/>
    <lineage>
        <taxon>Eukaryota</taxon>
        <taxon>Fungi</taxon>
        <taxon>Fungi incertae sedis</taxon>
        <taxon>Chytridiomycota</taxon>
        <taxon>Chytridiomycota incertae sedis</taxon>
        <taxon>Chytridiomycetes</taxon>
        <taxon>Chytridiomycetes incertae sedis</taxon>
        <taxon>Blyttiomyces</taxon>
    </lineage>
</organism>